<dbReference type="InterPro" id="IPR001789">
    <property type="entry name" value="Sig_transdc_resp-reg_receiver"/>
</dbReference>
<dbReference type="GO" id="GO:0000155">
    <property type="term" value="F:phosphorelay sensor kinase activity"/>
    <property type="evidence" value="ECO:0007669"/>
    <property type="project" value="InterPro"/>
</dbReference>
<dbReference type="SUPFAM" id="SSF55781">
    <property type="entry name" value="GAF domain-like"/>
    <property type="match status" value="1"/>
</dbReference>
<dbReference type="SMART" id="SM00388">
    <property type="entry name" value="HisKA"/>
    <property type="match status" value="1"/>
</dbReference>
<dbReference type="PROSITE" id="PS50109">
    <property type="entry name" value="HIS_KIN"/>
    <property type="match status" value="1"/>
</dbReference>
<sequence length="1084" mass="121530">MASQSNTVFRGNSQMHALCRQLEWENTVLGPVADWSQSLRTAAALVLAAPFPNLLLWGEDLIQIYNDAYLEIMGDKHPGGLGQPVRQSWADAGDVHEPTYHRVWAGESLTFEDVPQAITRAGSLQEAWYTIAYSPVRDDSGNMGGILVAAFETTNQLLERKERENALQELAQSEERFARLVGATSDIIYTMSADWRHMIQLDGKEYLQSTMTLNGTWMEEYIPEEERLRVWTVIQHAIQRKTTFEVEHQVFRRDGTVGWVFSRAVPILDKNGAIRQWVGAASDITSRKRDERRQDFMLRLVDRLRPLAEPEQVADMACQMLVEHLNASRAQYTEVKGTAGKEVGTVRGEYVLTGRPMIREYAYAGFGEPMVAILRSGQTLVITDTDNDQRLTDEQKQSYAAVDSPAAIAVPLVKHGNMVGTFTIHHSAPREWSAEEIAITEEIADRTWTAVERAKAEELSRISEKRLRLATEAADMATWEWDLVSNLVIWNEQHFRIFGLSPQEAPVHPELFFRHIHPDDRDRVYALLQRSIQEDVEFDTEFRAVREDGVGLWISGYGRVMERNQSGPILMSGIMLDITARNESEAALHRIQARQGAILESAKDYAIFTLDLGLRVRDWNSGAEHVLGYSEAEIIGKSGEIFFVPEDRAEGAPEYEKNKAIQEGRAENERWHLRSDGSRFYGSGITSPLLDEAGNLIGLLKVMRDLTMQKQTDEALKIADKRKDEFLAMLAHELRNPLATVRNGISLLKVTRQNDAQMSDVVDMMDRQATHLVRMIDDLLDVSRVTQGKIQLQLERLDMAALINSAVKSIRSQYEARRKVLDVQTGFAKLIVEGDATRLSQVVTNLLTNSLRYTGDEGHVWVTLTSQDGEAVIRVRDNGIGLTPEQQTSVFELFVQGDNSLARTQGGLGIGLTIVRQLVGMHGGRVEAKSPGIGMGSEFTIYLPLLESNTHKTTVENDLSKKSRLQHILLIDDLEDLAVTTAMLLKIKGYQVDIRTSGKAGAEAVEAIRPSVVLCDIGMPELDGYQTAQLIRSGRWGGDVILLALSGYGQEEDKQQAMEAGFDGHLTKPVDMNELQSLIQRLTR</sequence>
<feature type="domain" description="Histidine kinase" evidence="7">
    <location>
        <begin position="729"/>
        <end position="947"/>
    </location>
</feature>
<dbReference type="PROSITE" id="PS50110">
    <property type="entry name" value="RESPONSE_REGULATORY"/>
    <property type="match status" value="1"/>
</dbReference>
<dbReference type="InterPro" id="IPR029016">
    <property type="entry name" value="GAF-like_dom_sf"/>
</dbReference>
<evidence type="ECO:0000256" key="2">
    <source>
        <dbReference type="ARBA" id="ARBA00012438"/>
    </source>
</evidence>
<dbReference type="InterPro" id="IPR003661">
    <property type="entry name" value="HisK_dim/P_dom"/>
</dbReference>
<dbReference type="PROSITE" id="PS50112">
    <property type="entry name" value="PAS"/>
    <property type="match status" value="2"/>
</dbReference>
<dbReference type="Pfam" id="PF02518">
    <property type="entry name" value="HATPase_c"/>
    <property type="match status" value="1"/>
</dbReference>
<gene>
    <name evidence="11" type="ordered locus">Dfer_2246</name>
</gene>
<dbReference type="InterPro" id="IPR001610">
    <property type="entry name" value="PAC"/>
</dbReference>
<keyword evidence="5 11" id="KW-0418">Kinase</keyword>
<evidence type="ECO:0000256" key="3">
    <source>
        <dbReference type="ARBA" id="ARBA00022553"/>
    </source>
</evidence>
<keyword evidence="4" id="KW-0808">Transferase</keyword>
<dbReference type="KEGG" id="dfe:Dfer_2246"/>
<keyword evidence="12" id="KW-1185">Reference proteome</keyword>
<reference evidence="11 12" key="1">
    <citation type="journal article" date="2009" name="Stand. Genomic Sci.">
        <title>Complete genome sequence of Dyadobacter fermentans type strain (NS114).</title>
        <authorList>
            <person name="Lang E."/>
            <person name="Lapidus A."/>
            <person name="Chertkov O."/>
            <person name="Brettin T."/>
            <person name="Detter J.C."/>
            <person name="Han C."/>
            <person name="Copeland A."/>
            <person name="Glavina Del Rio T."/>
            <person name="Nolan M."/>
            <person name="Chen F."/>
            <person name="Lucas S."/>
            <person name="Tice H."/>
            <person name="Cheng J.F."/>
            <person name="Land M."/>
            <person name="Hauser L."/>
            <person name="Chang Y.J."/>
            <person name="Jeffries C.D."/>
            <person name="Kopitz M."/>
            <person name="Bruce D."/>
            <person name="Goodwin L."/>
            <person name="Pitluck S."/>
            <person name="Ovchinnikova G."/>
            <person name="Pati A."/>
            <person name="Ivanova N."/>
            <person name="Mavrommatis K."/>
            <person name="Chen A."/>
            <person name="Palaniappan K."/>
            <person name="Chain P."/>
            <person name="Bristow J."/>
            <person name="Eisen J.A."/>
            <person name="Markowitz V."/>
            <person name="Hugenholtz P."/>
            <person name="Goker M."/>
            <person name="Rohde M."/>
            <person name="Kyrpides N.C."/>
            <person name="Klenk H.P."/>
        </authorList>
    </citation>
    <scope>NUCLEOTIDE SEQUENCE [LARGE SCALE GENOMIC DNA]</scope>
    <source>
        <strain evidence="12">ATCC 700827 / DSM 18053 / CIP 107007 / KCTC 52180 / NS114</strain>
    </source>
</reference>
<feature type="modified residue" description="4-aspartylphosphate" evidence="6">
    <location>
        <position position="1016"/>
    </location>
</feature>
<dbReference type="InterPro" id="IPR013767">
    <property type="entry name" value="PAS_fold"/>
</dbReference>
<dbReference type="Gene3D" id="3.40.50.2300">
    <property type="match status" value="1"/>
</dbReference>
<dbReference type="InterPro" id="IPR036097">
    <property type="entry name" value="HisK_dim/P_sf"/>
</dbReference>
<dbReference type="InterPro" id="IPR005467">
    <property type="entry name" value="His_kinase_dom"/>
</dbReference>
<dbReference type="InterPro" id="IPR000014">
    <property type="entry name" value="PAS"/>
</dbReference>
<evidence type="ECO:0000259" key="8">
    <source>
        <dbReference type="PROSITE" id="PS50110"/>
    </source>
</evidence>
<dbReference type="Gene3D" id="3.30.450.40">
    <property type="match status" value="1"/>
</dbReference>
<dbReference type="InterPro" id="IPR000700">
    <property type="entry name" value="PAS-assoc_C"/>
</dbReference>
<evidence type="ECO:0000256" key="6">
    <source>
        <dbReference type="PROSITE-ProRule" id="PRU00169"/>
    </source>
</evidence>
<dbReference type="OrthoDB" id="5401121at2"/>
<evidence type="ECO:0000259" key="7">
    <source>
        <dbReference type="PROSITE" id="PS50109"/>
    </source>
</evidence>
<comment type="catalytic activity">
    <reaction evidence="1">
        <text>ATP + protein L-histidine = ADP + protein N-phospho-L-histidine.</text>
        <dbReference type="EC" id="2.7.13.3"/>
    </reaction>
</comment>
<evidence type="ECO:0000256" key="5">
    <source>
        <dbReference type="ARBA" id="ARBA00022777"/>
    </source>
</evidence>
<dbReference type="InterPro" id="IPR011006">
    <property type="entry name" value="CheY-like_superfamily"/>
</dbReference>
<dbReference type="Pfam" id="PF08447">
    <property type="entry name" value="PAS_3"/>
    <property type="match status" value="2"/>
</dbReference>
<dbReference type="PROSITE" id="PS50113">
    <property type="entry name" value="PAC"/>
    <property type="match status" value="3"/>
</dbReference>
<dbReference type="InterPro" id="IPR003018">
    <property type="entry name" value="GAF"/>
</dbReference>
<dbReference type="CDD" id="cd17580">
    <property type="entry name" value="REC_2_DhkD-like"/>
    <property type="match status" value="1"/>
</dbReference>
<dbReference type="Proteomes" id="UP000002011">
    <property type="component" value="Chromosome"/>
</dbReference>
<dbReference type="InterPro" id="IPR004358">
    <property type="entry name" value="Sig_transdc_His_kin-like_C"/>
</dbReference>
<dbReference type="EC" id="2.7.13.3" evidence="2"/>
<feature type="domain" description="PAC" evidence="10">
    <location>
        <begin position="666"/>
        <end position="718"/>
    </location>
</feature>
<dbReference type="PANTHER" id="PTHR43547:SF2">
    <property type="entry name" value="HYBRID SIGNAL TRANSDUCTION HISTIDINE KINASE C"/>
    <property type="match status" value="1"/>
</dbReference>
<dbReference type="Pfam" id="PF00512">
    <property type="entry name" value="HisKA"/>
    <property type="match status" value="1"/>
</dbReference>
<dbReference type="NCBIfam" id="TIGR00229">
    <property type="entry name" value="sensory_box"/>
    <property type="match status" value="3"/>
</dbReference>
<dbReference type="eggNOG" id="COG5002">
    <property type="taxonomic scope" value="Bacteria"/>
</dbReference>
<feature type="domain" description="PAC" evidence="10">
    <location>
        <begin position="244"/>
        <end position="296"/>
    </location>
</feature>
<organism evidence="11 12">
    <name type="scientific">Dyadobacter fermentans (strain ATCC 700827 / DSM 18053 / CIP 107007 / KCTC 52180 / NS114)</name>
    <dbReference type="NCBI Taxonomy" id="471854"/>
    <lineage>
        <taxon>Bacteria</taxon>
        <taxon>Pseudomonadati</taxon>
        <taxon>Bacteroidota</taxon>
        <taxon>Cytophagia</taxon>
        <taxon>Cytophagales</taxon>
        <taxon>Spirosomataceae</taxon>
        <taxon>Dyadobacter</taxon>
    </lineage>
</organism>
<keyword evidence="3 6" id="KW-0597">Phosphoprotein</keyword>
<dbReference type="Gene3D" id="1.10.287.130">
    <property type="match status" value="1"/>
</dbReference>
<dbReference type="CDD" id="cd00130">
    <property type="entry name" value="PAS"/>
    <property type="match status" value="3"/>
</dbReference>
<dbReference type="SUPFAM" id="SSF55785">
    <property type="entry name" value="PYP-like sensor domain (PAS domain)"/>
    <property type="match status" value="4"/>
</dbReference>
<feature type="domain" description="PAS" evidence="9">
    <location>
        <begin position="463"/>
        <end position="535"/>
    </location>
</feature>
<feature type="domain" description="PAC" evidence="10">
    <location>
        <begin position="538"/>
        <end position="590"/>
    </location>
</feature>
<dbReference type="Gene3D" id="3.30.450.20">
    <property type="entry name" value="PAS domain"/>
    <property type="match status" value="4"/>
</dbReference>
<dbReference type="Pfam" id="PF00989">
    <property type="entry name" value="PAS"/>
    <property type="match status" value="1"/>
</dbReference>
<dbReference type="InterPro" id="IPR035965">
    <property type="entry name" value="PAS-like_dom_sf"/>
</dbReference>
<dbReference type="SUPFAM" id="SSF47384">
    <property type="entry name" value="Homodimeric domain of signal transducing histidine kinase"/>
    <property type="match status" value="1"/>
</dbReference>
<accession>C6VZJ0</accession>
<dbReference type="SUPFAM" id="SSF52172">
    <property type="entry name" value="CheY-like"/>
    <property type="match status" value="1"/>
</dbReference>
<dbReference type="InterPro" id="IPR013655">
    <property type="entry name" value="PAS_fold_3"/>
</dbReference>
<name>C6VZJ0_DYAFD</name>
<dbReference type="CDD" id="cd00082">
    <property type="entry name" value="HisKA"/>
    <property type="match status" value="1"/>
</dbReference>
<dbReference type="PANTHER" id="PTHR43547">
    <property type="entry name" value="TWO-COMPONENT HISTIDINE KINASE"/>
    <property type="match status" value="1"/>
</dbReference>
<evidence type="ECO:0000259" key="10">
    <source>
        <dbReference type="PROSITE" id="PS50113"/>
    </source>
</evidence>
<dbReference type="SMART" id="SM00387">
    <property type="entry name" value="HATPase_c"/>
    <property type="match status" value="1"/>
</dbReference>
<dbReference type="FunFam" id="3.30.565.10:FF:000006">
    <property type="entry name" value="Sensor histidine kinase WalK"/>
    <property type="match status" value="1"/>
</dbReference>
<feature type="domain" description="Response regulatory" evidence="8">
    <location>
        <begin position="967"/>
        <end position="1083"/>
    </location>
</feature>
<dbReference type="HOGENOM" id="CLU_000445_114_51_10"/>
<evidence type="ECO:0000256" key="1">
    <source>
        <dbReference type="ARBA" id="ARBA00000085"/>
    </source>
</evidence>
<dbReference type="eggNOG" id="COG0745">
    <property type="taxonomic scope" value="Bacteria"/>
</dbReference>
<dbReference type="eggNOG" id="COG2202">
    <property type="taxonomic scope" value="Bacteria"/>
</dbReference>
<dbReference type="SMART" id="SM00086">
    <property type="entry name" value="PAC"/>
    <property type="match status" value="3"/>
</dbReference>
<dbReference type="PRINTS" id="PR00344">
    <property type="entry name" value="BCTRLSENSOR"/>
</dbReference>
<dbReference type="SMART" id="SM00448">
    <property type="entry name" value="REC"/>
    <property type="match status" value="1"/>
</dbReference>
<evidence type="ECO:0000259" key="9">
    <source>
        <dbReference type="PROSITE" id="PS50112"/>
    </source>
</evidence>
<dbReference type="eggNOG" id="COG2203">
    <property type="taxonomic scope" value="Bacteria"/>
</dbReference>
<proteinExistence type="predicted"/>
<dbReference type="Pfam" id="PF00072">
    <property type="entry name" value="Response_reg"/>
    <property type="match status" value="1"/>
</dbReference>
<dbReference type="CDD" id="cd00075">
    <property type="entry name" value="HATPase"/>
    <property type="match status" value="1"/>
</dbReference>
<feature type="domain" description="PAS" evidence="9">
    <location>
        <begin position="591"/>
        <end position="664"/>
    </location>
</feature>
<dbReference type="GO" id="GO:0006355">
    <property type="term" value="P:regulation of DNA-templated transcription"/>
    <property type="evidence" value="ECO:0007669"/>
    <property type="project" value="InterPro"/>
</dbReference>
<dbReference type="Gene3D" id="2.10.70.100">
    <property type="match status" value="1"/>
</dbReference>
<dbReference type="InterPro" id="IPR036890">
    <property type="entry name" value="HATPase_C_sf"/>
</dbReference>
<dbReference type="STRING" id="471854.Dfer_2246"/>
<evidence type="ECO:0000256" key="4">
    <source>
        <dbReference type="ARBA" id="ARBA00022679"/>
    </source>
</evidence>
<dbReference type="AlphaFoldDB" id="C6VZJ0"/>
<evidence type="ECO:0000313" key="12">
    <source>
        <dbReference type="Proteomes" id="UP000002011"/>
    </source>
</evidence>
<dbReference type="Gene3D" id="3.30.565.10">
    <property type="entry name" value="Histidine kinase-like ATPase, C-terminal domain"/>
    <property type="match status" value="1"/>
</dbReference>
<dbReference type="SMART" id="SM00091">
    <property type="entry name" value="PAS"/>
    <property type="match status" value="2"/>
</dbReference>
<dbReference type="EMBL" id="CP001619">
    <property type="protein sequence ID" value="ACT93468.1"/>
    <property type="molecule type" value="Genomic_DNA"/>
</dbReference>
<evidence type="ECO:0000313" key="11">
    <source>
        <dbReference type="EMBL" id="ACT93468.1"/>
    </source>
</evidence>
<dbReference type="SUPFAM" id="SSF55874">
    <property type="entry name" value="ATPase domain of HSP90 chaperone/DNA topoisomerase II/histidine kinase"/>
    <property type="match status" value="1"/>
</dbReference>
<dbReference type="Pfam" id="PF01590">
    <property type="entry name" value="GAF"/>
    <property type="match status" value="1"/>
</dbReference>
<dbReference type="SMART" id="SM00065">
    <property type="entry name" value="GAF"/>
    <property type="match status" value="1"/>
</dbReference>
<protein>
    <recommendedName>
        <fullName evidence="2">histidine kinase</fullName>
        <ecNumber evidence="2">2.7.13.3</ecNumber>
    </recommendedName>
</protein>
<dbReference type="InterPro" id="IPR003594">
    <property type="entry name" value="HATPase_dom"/>
</dbReference>